<dbReference type="OrthoDB" id="5421723at2759"/>
<protein>
    <recommendedName>
        <fullName evidence="6">Stigma-specific STIG1-like protein 1</fullName>
    </recommendedName>
</protein>
<evidence type="ECO:0000256" key="2">
    <source>
        <dbReference type="ARBA" id="ARBA00022729"/>
    </source>
</evidence>
<proteinExistence type="inferred from homology"/>
<comment type="caution">
    <text evidence="4">The sequence shown here is derived from an EMBL/GenBank/DDBJ whole genome shotgun (WGS) entry which is preliminary data.</text>
</comment>
<evidence type="ECO:0000256" key="1">
    <source>
        <dbReference type="ARBA" id="ARBA00006010"/>
    </source>
</evidence>
<evidence type="ECO:0000313" key="4">
    <source>
        <dbReference type="EMBL" id="RYR31262.1"/>
    </source>
</evidence>
<reference evidence="4 5" key="1">
    <citation type="submission" date="2019-01" db="EMBL/GenBank/DDBJ databases">
        <title>Sequencing of cultivated peanut Arachis hypogaea provides insights into genome evolution and oil improvement.</title>
        <authorList>
            <person name="Chen X."/>
        </authorList>
    </citation>
    <scope>NUCLEOTIDE SEQUENCE [LARGE SCALE GENOMIC DNA]</scope>
    <source>
        <strain evidence="5">cv. Fuhuasheng</strain>
        <tissue evidence="4">Leaves</tissue>
    </source>
</reference>
<dbReference type="PANTHER" id="PTHR33227:SF59">
    <property type="entry name" value="STIGMA-SPECIFIC STIG1-LIKE PROTEIN 3"/>
    <property type="match status" value="1"/>
</dbReference>
<dbReference type="PANTHER" id="PTHR33227">
    <property type="entry name" value="STIGMA-SPECIFIC STIG1-LIKE PROTEIN 3"/>
    <property type="match status" value="1"/>
</dbReference>
<evidence type="ECO:0008006" key="6">
    <source>
        <dbReference type="Google" id="ProtNLM"/>
    </source>
</evidence>
<sequence>MKLFNALFVLSAATITLAIVTSSLADASSKIEEESESSLRGFSRFLAPHYSTAYMTCNKYPNVCRMKNSPGPDCCKKKCVNVKSDRFNCGMCGYRCKYTEVCCKGKCVNIYYDKRNCGGCYKKCRKGEYCAYGMCNYA</sequence>
<feature type="signal peptide" evidence="3">
    <location>
        <begin position="1"/>
        <end position="18"/>
    </location>
</feature>
<dbReference type="Gramene" id="arahy.Tifrunner.gnm2.ann2.Ah11g390000.1">
    <property type="protein sequence ID" value="arahy.Tifrunner.gnm2.ann2.Ah11g390000.1-CDS-1"/>
    <property type="gene ID" value="arahy.Tifrunner.gnm2.ann2.Ah11g390000"/>
</dbReference>
<dbReference type="EMBL" id="SDMP01000011">
    <property type="protein sequence ID" value="RYR31262.1"/>
    <property type="molecule type" value="Genomic_DNA"/>
</dbReference>
<keyword evidence="2 3" id="KW-0732">Signal</keyword>
<keyword evidence="5" id="KW-1185">Reference proteome</keyword>
<name>A0A445AXU5_ARAHY</name>
<gene>
    <name evidence="4" type="ORF">Ahy_B01g056060</name>
</gene>
<dbReference type="Pfam" id="PF04885">
    <property type="entry name" value="Stig1"/>
    <property type="match status" value="1"/>
</dbReference>
<evidence type="ECO:0000256" key="3">
    <source>
        <dbReference type="SAM" id="SignalP"/>
    </source>
</evidence>
<dbReference type="Proteomes" id="UP000289738">
    <property type="component" value="Chromosome B01"/>
</dbReference>
<accession>A0A445AXU5</accession>
<dbReference type="AlphaFoldDB" id="A0A445AXU5"/>
<organism evidence="4 5">
    <name type="scientific">Arachis hypogaea</name>
    <name type="common">Peanut</name>
    <dbReference type="NCBI Taxonomy" id="3818"/>
    <lineage>
        <taxon>Eukaryota</taxon>
        <taxon>Viridiplantae</taxon>
        <taxon>Streptophyta</taxon>
        <taxon>Embryophyta</taxon>
        <taxon>Tracheophyta</taxon>
        <taxon>Spermatophyta</taxon>
        <taxon>Magnoliopsida</taxon>
        <taxon>eudicotyledons</taxon>
        <taxon>Gunneridae</taxon>
        <taxon>Pentapetalae</taxon>
        <taxon>rosids</taxon>
        <taxon>fabids</taxon>
        <taxon>Fabales</taxon>
        <taxon>Fabaceae</taxon>
        <taxon>Papilionoideae</taxon>
        <taxon>50 kb inversion clade</taxon>
        <taxon>dalbergioids sensu lato</taxon>
        <taxon>Dalbergieae</taxon>
        <taxon>Pterocarpus clade</taxon>
        <taxon>Arachis</taxon>
    </lineage>
</organism>
<dbReference type="InterPro" id="IPR006969">
    <property type="entry name" value="Stig-like"/>
</dbReference>
<feature type="chain" id="PRO_5019078023" description="Stigma-specific STIG1-like protein 1" evidence="3">
    <location>
        <begin position="19"/>
        <end position="138"/>
    </location>
</feature>
<evidence type="ECO:0000313" key="5">
    <source>
        <dbReference type="Proteomes" id="UP000289738"/>
    </source>
</evidence>
<dbReference type="STRING" id="3818.A0A445AXU5"/>
<comment type="similarity">
    <text evidence="1">Belongs to the STIG1 family.</text>
</comment>